<dbReference type="Pfam" id="PF01656">
    <property type="entry name" value="CbiA"/>
    <property type="match status" value="1"/>
</dbReference>
<dbReference type="PANTHER" id="PTHR13696">
    <property type="entry name" value="P-LOOP CONTAINING NUCLEOSIDE TRIPHOSPHATE HYDROLASE"/>
    <property type="match status" value="1"/>
</dbReference>
<dbReference type="InterPro" id="IPR050678">
    <property type="entry name" value="DNA_Partitioning_ATPase"/>
</dbReference>
<protein>
    <submittedName>
        <fullName evidence="2">CobQ/CobB/MinD/ParA nucleotide binding domain protein</fullName>
    </submittedName>
</protein>
<name>A0A009IIR2_ACIB9</name>
<sequence length="225" mass="24766">MKLLIANSKGGVGKTTTATNLAAWIANNEKQDVALVDLDANKNSVKWGIYRQAQTFLEKTGSIKTYHLFGQPEIDKVIPKIESETPNVILDCGGYDSSGFREALLCSDAILIPTRPNQADVESTGEILELIEEANNIRVNERDLDPLHVYIYITQVPTNARITALDDARNAFKEVEDFAKVLDSVNYDRIAYSRAYGMGLGVIELNIGASKAAEEVNALAEELFK</sequence>
<organism evidence="2 3">
    <name type="scientific">Acinetobacter baumannii (strain 1295743)</name>
    <dbReference type="NCBI Taxonomy" id="1310613"/>
    <lineage>
        <taxon>Bacteria</taxon>
        <taxon>Pseudomonadati</taxon>
        <taxon>Pseudomonadota</taxon>
        <taxon>Gammaproteobacteria</taxon>
        <taxon>Moraxellales</taxon>
        <taxon>Moraxellaceae</taxon>
        <taxon>Acinetobacter</taxon>
        <taxon>Acinetobacter calcoaceticus/baumannii complex</taxon>
    </lineage>
</organism>
<dbReference type="SUPFAM" id="SSF52540">
    <property type="entry name" value="P-loop containing nucleoside triphosphate hydrolases"/>
    <property type="match status" value="1"/>
</dbReference>
<dbReference type="CDD" id="cd02042">
    <property type="entry name" value="ParAB_family"/>
    <property type="match status" value="1"/>
</dbReference>
<proteinExistence type="predicted"/>
<reference evidence="2 3" key="1">
    <citation type="submission" date="2014-02" db="EMBL/GenBank/DDBJ databases">
        <title>Comparative genomics and transcriptomics to identify genetic mechanisms underlying the emergence of carbapenem resistant Acinetobacter baumannii (CRAb).</title>
        <authorList>
            <person name="Harris A.D."/>
            <person name="Johnson K.J."/>
            <person name="George J."/>
            <person name="Shefchek K."/>
            <person name="Daugherty S.C."/>
            <person name="Parankush S."/>
            <person name="Sadzewicz L."/>
            <person name="Tallon L."/>
            <person name="Sengamalay N."/>
            <person name="Hazen T.H."/>
            <person name="Rasko D.A."/>
        </authorList>
    </citation>
    <scope>NUCLEOTIDE SEQUENCE [LARGE SCALE GENOMIC DNA]</scope>
    <source>
        <strain evidence="2 3">1295743</strain>
    </source>
</reference>
<dbReference type="AlphaFoldDB" id="A0A009IIR2"/>
<dbReference type="EMBL" id="JEWH01000078">
    <property type="protein sequence ID" value="EXB03688.1"/>
    <property type="molecule type" value="Genomic_DNA"/>
</dbReference>
<feature type="domain" description="CobQ/CobB/MinD/ParA nucleotide binding" evidence="1">
    <location>
        <begin position="4"/>
        <end position="185"/>
    </location>
</feature>
<dbReference type="RefSeq" id="WP_000770709.1">
    <property type="nucleotide sequence ID" value="NZ_JEWH01000078.1"/>
</dbReference>
<dbReference type="Proteomes" id="UP000020595">
    <property type="component" value="Unassembled WGS sequence"/>
</dbReference>
<dbReference type="PATRIC" id="fig|1310613.3.peg.3688"/>
<dbReference type="InterPro" id="IPR027417">
    <property type="entry name" value="P-loop_NTPase"/>
</dbReference>
<accession>A0A009IIR2</accession>
<evidence type="ECO:0000313" key="3">
    <source>
        <dbReference type="Proteomes" id="UP000020595"/>
    </source>
</evidence>
<evidence type="ECO:0000259" key="1">
    <source>
        <dbReference type="Pfam" id="PF01656"/>
    </source>
</evidence>
<comment type="caution">
    <text evidence="2">The sequence shown here is derived from an EMBL/GenBank/DDBJ whole genome shotgun (WGS) entry which is preliminary data.</text>
</comment>
<dbReference type="Gene3D" id="3.40.50.300">
    <property type="entry name" value="P-loop containing nucleotide triphosphate hydrolases"/>
    <property type="match status" value="1"/>
</dbReference>
<dbReference type="PIRSF" id="PIRSF009320">
    <property type="entry name" value="Nuc_binding_HP_1000"/>
    <property type="match status" value="1"/>
</dbReference>
<evidence type="ECO:0000313" key="2">
    <source>
        <dbReference type="EMBL" id="EXB03688.1"/>
    </source>
</evidence>
<gene>
    <name evidence="2" type="ORF">J512_3857</name>
</gene>
<dbReference type="PANTHER" id="PTHR13696:SF96">
    <property type="entry name" value="COBQ_COBB_MIND_PARA NUCLEOTIDE BINDING DOMAIN-CONTAINING PROTEIN"/>
    <property type="match status" value="1"/>
</dbReference>
<dbReference type="InterPro" id="IPR002586">
    <property type="entry name" value="CobQ/CobB/MinD/ParA_Nub-bd_dom"/>
</dbReference>